<proteinExistence type="predicted"/>
<dbReference type="InterPro" id="IPR002509">
    <property type="entry name" value="NODB_dom"/>
</dbReference>
<evidence type="ECO:0000313" key="2">
    <source>
        <dbReference type="EMBL" id="MDQ0200552.1"/>
    </source>
</evidence>
<dbReference type="CDD" id="cd10955">
    <property type="entry name" value="CE4_BH0857_like"/>
    <property type="match status" value="1"/>
</dbReference>
<evidence type="ECO:0000259" key="1">
    <source>
        <dbReference type="PROSITE" id="PS51677"/>
    </source>
</evidence>
<dbReference type="PROSITE" id="PS51677">
    <property type="entry name" value="NODB"/>
    <property type="match status" value="1"/>
</dbReference>
<reference evidence="2 3" key="1">
    <citation type="submission" date="2023-07" db="EMBL/GenBank/DDBJ databases">
        <title>Genomic Encyclopedia of Type Strains, Phase IV (KMG-IV): sequencing the most valuable type-strain genomes for metagenomic binning, comparative biology and taxonomic classification.</title>
        <authorList>
            <person name="Goeker M."/>
        </authorList>
    </citation>
    <scope>NUCLEOTIDE SEQUENCE [LARGE SCALE GENOMIC DNA]</scope>
    <source>
        <strain evidence="2 3">DSM 27594</strain>
    </source>
</reference>
<protein>
    <submittedName>
        <fullName evidence="2">Peptidoglycan/xylan/chitin deacetylase (PgdA/CDA1 family)</fullName>
    </submittedName>
</protein>
<dbReference type="InterPro" id="IPR050248">
    <property type="entry name" value="Polysacc_deacetylase_ArnD"/>
</dbReference>
<name>A0ABT9XYA3_9BACI</name>
<dbReference type="PROSITE" id="PS51257">
    <property type="entry name" value="PROKAR_LIPOPROTEIN"/>
    <property type="match status" value="1"/>
</dbReference>
<feature type="domain" description="NodB homology" evidence="1">
    <location>
        <begin position="89"/>
        <end position="282"/>
    </location>
</feature>
<comment type="caution">
    <text evidence="2">The sequence shown here is derived from an EMBL/GenBank/DDBJ whole genome shotgun (WGS) entry which is preliminary data.</text>
</comment>
<keyword evidence="3" id="KW-1185">Reference proteome</keyword>
<gene>
    <name evidence="2" type="ORF">J2S10_003741</name>
</gene>
<dbReference type="SUPFAM" id="SSF88713">
    <property type="entry name" value="Glycoside hydrolase/deacetylase"/>
    <property type="match status" value="1"/>
</dbReference>
<dbReference type="Proteomes" id="UP001224122">
    <property type="component" value="Unassembled WGS sequence"/>
</dbReference>
<dbReference type="RefSeq" id="WP_307410524.1">
    <property type="nucleotide sequence ID" value="NZ_JAUSTW010000006.1"/>
</dbReference>
<accession>A0ABT9XYA3</accession>
<dbReference type="PANTHER" id="PTHR10587">
    <property type="entry name" value="GLYCOSYL TRANSFERASE-RELATED"/>
    <property type="match status" value="1"/>
</dbReference>
<dbReference type="EMBL" id="JAUSTW010000006">
    <property type="protein sequence ID" value="MDQ0200552.1"/>
    <property type="molecule type" value="Genomic_DNA"/>
</dbReference>
<organism evidence="2 3">
    <name type="scientific">Neobacillus ginsengisoli</name>
    <dbReference type="NCBI Taxonomy" id="904295"/>
    <lineage>
        <taxon>Bacteria</taxon>
        <taxon>Bacillati</taxon>
        <taxon>Bacillota</taxon>
        <taxon>Bacilli</taxon>
        <taxon>Bacillales</taxon>
        <taxon>Bacillaceae</taxon>
        <taxon>Neobacillus</taxon>
    </lineage>
</organism>
<dbReference type="Pfam" id="PF01522">
    <property type="entry name" value="Polysacc_deac_1"/>
    <property type="match status" value="1"/>
</dbReference>
<sequence length="290" mass="32495">MKGLKFCSFICCVSLLTSCNHHITENQKGLAQTSSPQPNNYKLLLTSNPDTPATTDEQLKQYLIQKYQVPKEWGENVTGVRTRLNTSDKVIALTFDACGGTNGSRYDSELIYYLRQQQIPATLFINSRWIDANYWTFMALSKIQLFELENHGTLHKPLSINGKSAWGIKGTENVGQIVDEVLGNHRKMEKLLGAPPRFFRSGTAYYDEVGAKIVHEIGEQPVNYNILGDAGATYNRNQVRDALLAAKPGSIAIFHMNHPEGETAEGIKLAIPELKKQGFRFVKLSDYPLQ</sequence>
<evidence type="ECO:0000313" key="3">
    <source>
        <dbReference type="Proteomes" id="UP001224122"/>
    </source>
</evidence>
<dbReference type="Gene3D" id="3.20.20.370">
    <property type="entry name" value="Glycoside hydrolase/deacetylase"/>
    <property type="match status" value="1"/>
</dbReference>
<dbReference type="InterPro" id="IPR011330">
    <property type="entry name" value="Glyco_hydro/deAcase_b/a-brl"/>
</dbReference>
<dbReference type="PANTHER" id="PTHR10587:SF134">
    <property type="entry name" value="SECRETED PROTEIN"/>
    <property type="match status" value="1"/>
</dbReference>